<evidence type="ECO:0008006" key="5">
    <source>
        <dbReference type="Google" id="ProtNLM"/>
    </source>
</evidence>
<dbReference type="AlphaFoldDB" id="A0A8H6K618"/>
<keyword evidence="4" id="KW-1185">Reference proteome</keyword>
<protein>
    <recommendedName>
        <fullName evidence="5">LysM domain-containing protein</fullName>
    </recommendedName>
</protein>
<evidence type="ECO:0000256" key="2">
    <source>
        <dbReference type="SAM" id="SignalP"/>
    </source>
</evidence>
<dbReference type="EMBL" id="WIGO01000180">
    <property type="protein sequence ID" value="KAF6825111.1"/>
    <property type="molecule type" value="Genomic_DNA"/>
</dbReference>
<name>A0A8H6K618_9PEZI</name>
<feature type="compositionally biased region" description="Gly residues" evidence="1">
    <location>
        <begin position="48"/>
        <end position="59"/>
    </location>
</feature>
<proteinExistence type="predicted"/>
<evidence type="ECO:0000313" key="3">
    <source>
        <dbReference type="EMBL" id="KAF6825111.1"/>
    </source>
</evidence>
<keyword evidence="2" id="KW-0732">Signal</keyword>
<reference evidence="3" key="1">
    <citation type="journal article" date="2020" name="Phytopathology">
        <title>Genome Sequence Resources of Colletotrichum truncatum, C. plurivorum, C. musicola, and C. sojae: Four Species Pathogenic to Soybean (Glycine max).</title>
        <authorList>
            <person name="Rogerio F."/>
            <person name="Boufleur T.R."/>
            <person name="Ciampi-Guillardi M."/>
            <person name="Sukno S.A."/>
            <person name="Thon M.R."/>
            <person name="Massola Junior N.S."/>
            <person name="Baroncelli R."/>
        </authorList>
    </citation>
    <scope>NUCLEOTIDE SEQUENCE</scope>
    <source>
        <strain evidence="3">LFN00145</strain>
    </source>
</reference>
<evidence type="ECO:0000313" key="4">
    <source>
        <dbReference type="Proteomes" id="UP000654918"/>
    </source>
</evidence>
<feature type="chain" id="PRO_5034525314" description="LysM domain-containing protein" evidence="2">
    <location>
        <begin position="40"/>
        <end position="373"/>
    </location>
</feature>
<organism evidence="3 4">
    <name type="scientific">Colletotrichum plurivorum</name>
    <dbReference type="NCBI Taxonomy" id="2175906"/>
    <lineage>
        <taxon>Eukaryota</taxon>
        <taxon>Fungi</taxon>
        <taxon>Dikarya</taxon>
        <taxon>Ascomycota</taxon>
        <taxon>Pezizomycotina</taxon>
        <taxon>Sordariomycetes</taxon>
        <taxon>Hypocreomycetidae</taxon>
        <taxon>Glomerellales</taxon>
        <taxon>Glomerellaceae</taxon>
        <taxon>Colletotrichum</taxon>
        <taxon>Colletotrichum orchidearum species complex</taxon>
    </lineage>
</organism>
<dbReference type="Proteomes" id="UP000654918">
    <property type="component" value="Unassembled WGS sequence"/>
</dbReference>
<evidence type="ECO:0000256" key="1">
    <source>
        <dbReference type="SAM" id="MobiDB-lite"/>
    </source>
</evidence>
<accession>A0A8H6K618</accession>
<feature type="signal peptide" evidence="2">
    <location>
        <begin position="1"/>
        <end position="39"/>
    </location>
</feature>
<gene>
    <name evidence="3" type="ORF">CPLU01_10479</name>
</gene>
<sequence length="373" mass="41251">MDDDCRGDGLHFKLHFKRTTMRLTHSFILAAALFDLGLAIPAEAAGPGPAGRGGPGGMHGPQQPSPGDLPGVPATGDSNGVYVASQSNVEVSTDDEARFAIKCDQRGWTYLYSWWPLMNEVCGEVGDRTSGDWLGTYPASHPYVGENKQIVFGWNISGPADKCKYTCRQVFTALHNHAPCLAEKFWMKEHAELVYEGCGMAWYNVEYTLGPMPDHGTLLCWDQPSVPSYKPDPLAVQRFCSDAIFSIRKAGNEFLSLYERVGFFWTDYSRQVSRPEAPNTYFDTGFVHFWVKPTQYRNVCGPGENILGQLENLSVEGCVKHMESIEKQQNTCAAPSQSSLGGRLWANCFEWGIKASGYDGIKTPTSAKQLSMD</sequence>
<feature type="region of interest" description="Disordered" evidence="1">
    <location>
        <begin position="47"/>
        <end position="77"/>
    </location>
</feature>
<comment type="caution">
    <text evidence="3">The sequence shown here is derived from an EMBL/GenBank/DDBJ whole genome shotgun (WGS) entry which is preliminary data.</text>
</comment>